<dbReference type="EMBL" id="CP003378">
    <property type="protein sequence ID" value="AFZ70218.1"/>
    <property type="molecule type" value="Genomic_DNA"/>
</dbReference>
<dbReference type="Gene3D" id="1.10.287.10">
    <property type="entry name" value="S15/NS1, RNA-binding"/>
    <property type="match status" value="1"/>
</dbReference>
<sequence length="151" mass="17327">MHKNSRRGKSHSIRPSTFTANWITYSQQEVEMIIEELAKKGYTPSQIGLVLRDQFGIPLVKPIIGKKVGKVLEEKNLSPKIPEDLFNLIRKAVNLRRHLNEHPKDKTSMRGLIFTESKIRRLSNYYKKVGKLNKDWVYDPNAAKLLVAGSS</sequence>
<dbReference type="PANTHER" id="PTHR11885">
    <property type="entry name" value="RIBOSOMAL PROTEIN S15P/S13E"/>
    <property type="match status" value="1"/>
</dbReference>
<protein>
    <recommendedName>
        <fullName evidence="4">Small ribosomal subunit protein uS15</fullName>
    </recommendedName>
</protein>
<dbReference type="SUPFAM" id="SSF47060">
    <property type="entry name" value="S15/NS1 RNA-binding domain"/>
    <property type="match status" value="1"/>
</dbReference>
<dbReference type="KEGG" id="clg:Calag_0451"/>
<dbReference type="FunFam" id="1.10.287.10:FF:000003">
    <property type="entry name" value="40S ribosomal protein S13"/>
    <property type="match status" value="1"/>
</dbReference>
<comment type="similarity">
    <text evidence="1 4 5">Belongs to the universal ribosomal protein uS15 family.</text>
</comment>
<dbReference type="InterPro" id="IPR009068">
    <property type="entry name" value="uS15_NS1_RNA-bd_sf"/>
</dbReference>
<keyword evidence="2 4" id="KW-0689">Ribosomal protein</keyword>
<proteinExistence type="inferred from homology"/>
<organism evidence="8 9">
    <name type="scientific">Caldisphaera lagunensis (strain DSM 15908 / JCM 11604 / ANMR 0165 / IC-154)</name>
    <dbReference type="NCBI Taxonomy" id="1056495"/>
    <lineage>
        <taxon>Archaea</taxon>
        <taxon>Thermoproteota</taxon>
        <taxon>Thermoprotei</taxon>
        <taxon>Acidilobales</taxon>
        <taxon>Caldisphaeraceae</taxon>
        <taxon>Caldisphaera</taxon>
    </lineage>
</organism>
<dbReference type="KEGG" id="clg:Calag_0729"/>
<dbReference type="Proteomes" id="UP000010469">
    <property type="component" value="Chromosome"/>
</dbReference>
<dbReference type="PROSITE" id="PS00362">
    <property type="entry name" value="RIBOSOMAL_S15"/>
    <property type="match status" value="1"/>
</dbReference>
<dbReference type="InterPro" id="IPR023029">
    <property type="entry name" value="Ribosomal_uS15_arc_euk"/>
</dbReference>
<evidence type="ECO:0000256" key="4">
    <source>
        <dbReference type="HAMAP-Rule" id="MF_01343"/>
    </source>
</evidence>
<dbReference type="OrthoDB" id="6533at2157"/>
<dbReference type="FunCoup" id="L0AAM2">
    <property type="interactions" value="182"/>
</dbReference>
<name>L0AAM2_CALLD</name>
<evidence type="ECO:0000256" key="2">
    <source>
        <dbReference type="ARBA" id="ARBA00022980"/>
    </source>
</evidence>
<reference evidence="8" key="1">
    <citation type="submission" date="2012-03" db="EMBL/GenBank/DDBJ databases">
        <title>Complete genome of Caldisphaera lagunensis DSM 15908.</title>
        <authorList>
            <consortium name="US DOE Joint Genome Institute (JGI-PGF)"/>
            <person name="Lucas S."/>
            <person name="Copeland A."/>
            <person name="Lapidus A."/>
            <person name="Glavina del Rio T."/>
            <person name="Dalin E."/>
            <person name="Tice H."/>
            <person name="Bruce D."/>
            <person name="Goodwin L."/>
            <person name="Pitluck S."/>
            <person name="Peters L."/>
            <person name="Mikhailova N."/>
            <person name="Teshima H."/>
            <person name="Kyrpides N."/>
            <person name="Mavromatis K."/>
            <person name="Ivanova N."/>
            <person name="Brettin T."/>
            <person name="Detter J.C."/>
            <person name="Han C."/>
            <person name="Larimer F."/>
            <person name="Land M."/>
            <person name="Hauser L."/>
            <person name="Markowitz V."/>
            <person name="Cheng J.-F."/>
            <person name="Hugenholtz P."/>
            <person name="Woyke T."/>
            <person name="Wu D."/>
            <person name="Spring S."/>
            <person name="Schroeder M."/>
            <person name="Brambilla E."/>
            <person name="Klenk H.-P."/>
            <person name="Eisen J.A."/>
        </authorList>
    </citation>
    <scope>NUCLEOTIDE SEQUENCE</scope>
    <source>
        <strain evidence="8">DSM 15908</strain>
    </source>
</reference>
<dbReference type="HOGENOM" id="CLU_090139_2_0_2"/>
<dbReference type="InterPro" id="IPR012606">
    <property type="entry name" value="Ribosomal_uS15_N"/>
</dbReference>
<dbReference type="GO" id="GO:0022627">
    <property type="term" value="C:cytosolic small ribosomal subunit"/>
    <property type="evidence" value="ECO:0007669"/>
    <property type="project" value="TreeGrafter"/>
</dbReference>
<gene>
    <name evidence="4" type="primary">rps15</name>
    <name evidence="7" type="ordered locus">Calag_0451</name>
    <name evidence="8" type="ordered locus">Calag_0729</name>
</gene>
<dbReference type="Pfam" id="PF00312">
    <property type="entry name" value="Ribosomal_S15"/>
    <property type="match status" value="1"/>
</dbReference>
<dbReference type="GO" id="GO:0070181">
    <property type="term" value="F:small ribosomal subunit rRNA binding"/>
    <property type="evidence" value="ECO:0007669"/>
    <property type="project" value="TreeGrafter"/>
</dbReference>
<evidence type="ECO:0000313" key="7">
    <source>
        <dbReference type="EMBL" id="AFZ70218.1"/>
    </source>
</evidence>
<dbReference type="HAMAP" id="MF_01343_A">
    <property type="entry name" value="Ribosomal_uS15_A"/>
    <property type="match status" value="1"/>
</dbReference>
<evidence type="ECO:0000256" key="3">
    <source>
        <dbReference type="ARBA" id="ARBA00023274"/>
    </source>
</evidence>
<dbReference type="eggNOG" id="arCOG04185">
    <property type="taxonomic scope" value="Archaea"/>
</dbReference>
<dbReference type="SMART" id="SM01386">
    <property type="entry name" value="Ribosomal_S13_N"/>
    <property type="match status" value="1"/>
</dbReference>
<dbReference type="RefSeq" id="WP_015232116.1">
    <property type="nucleotide sequence ID" value="NC_019791.1"/>
</dbReference>
<dbReference type="EMBL" id="CP003378">
    <property type="protein sequence ID" value="AFZ70474.1"/>
    <property type="molecule type" value="Genomic_DNA"/>
</dbReference>
<dbReference type="InParanoid" id="L0AAM2"/>
<evidence type="ECO:0000256" key="5">
    <source>
        <dbReference type="RuleBase" id="RU003919"/>
    </source>
</evidence>
<evidence type="ECO:0000256" key="1">
    <source>
        <dbReference type="ARBA" id="ARBA00008434"/>
    </source>
</evidence>
<keyword evidence="9" id="KW-1185">Reference proteome</keyword>
<dbReference type="Gene3D" id="4.10.860.130">
    <property type="match status" value="1"/>
</dbReference>
<dbReference type="STRING" id="1056495.Calag_0451"/>
<dbReference type="NCBIfam" id="NF006331">
    <property type="entry name" value="PRK08561.1"/>
    <property type="match status" value="1"/>
</dbReference>
<evidence type="ECO:0000313" key="9">
    <source>
        <dbReference type="Proteomes" id="UP000010469"/>
    </source>
</evidence>
<reference evidence="9" key="2">
    <citation type="submission" date="2012-03" db="EMBL/GenBank/DDBJ databases">
        <title>Complete genome of Caldisphaera lagunensis DSM 15908.</title>
        <authorList>
            <person name="Lucas S."/>
            <person name="Copeland A."/>
            <person name="Lapidus A."/>
            <person name="Glavina del Rio T."/>
            <person name="Dalin E."/>
            <person name="Tice H."/>
            <person name="Bruce D."/>
            <person name="Goodwin L."/>
            <person name="Pitluck S."/>
            <person name="Peters L."/>
            <person name="Mikhailova N."/>
            <person name="Teshima H."/>
            <person name="Kyrpides N."/>
            <person name="Mavromatis K."/>
            <person name="Ivanova N."/>
            <person name="Brettin T."/>
            <person name="Detter J.C."/>
            <person name="Han C."/>
            <person name="Larimer F."/>
            <person name="Land M."/>
            <person name="Hauser L."/>
            <person name="Markowitz V."/>
            <person name="Cheng J.-F."/>
            <person name="Hugenholtz P."/>
            <person name="Woyke T."/>
            <person name="Wu D."/>
            <person name="Spring S."/>
            <person name="Schroeder M."/>
            <person name="Brambilla E."/>
            <person name="Klenk H.-P."/>
            <person name="Eisen J.A."/>
        </authorList>
    </citation>
    <scope>NUCLEOTIDE SEQUENCE [LARGE SCALE GENOMIC DNA]</scope>
    <source>
        <strain evidence="9">DSM 15908 / JCM 11604 / IC-154</strain>
    </source>
</reference>
<dbReference type="CDD" id="cd00353">
    <property type="entry name" value="Ribosomal_S15p_S13e"/>
    <property type="match status" value="1"/>
</dbReference>
<dbReference type="InterPro" id="IPR000589">
    <property type="entry name" value="Ribosomal_uS15"/>
</dbReference>
<dbReference type="AlphaFoldDB" id="L0AAM2"/>
<dbReference type="Pfam" id="PF08069">
    <property type="entry name" value="Ribosomal_S13_N"/>
    <property type="match status" value="1"/>
</dbReference>
<evidence type="ECO:0000313" key="8">
    <source>
        <dbReference type="EMBL" id="AFZ70474.1"/>
    </source>
</evidence>
<keyword evidence="3 4" id="KW-0687">Ribonucleoprotein</keyword>
<accession>L0AAM2</accession>
<evidence type="ECO:0000259" key="6">
    <source>
        <dbReference type="SMART" id="SM01386"/>
    </source>
</evidence>
<dbReference type="SMART" id="SM01387">
    <property type="entry name" value="Ribosomal_S15"/>
    <property type="match status" value="1"/>
</dbReference>
<dbReference type="GO" id="GO:0006412">
    <property type="term" value="P:translation"/>
    <property type="evidence" value="ECO:0007669"/>
    <property type="project" value="UniProtKB-UniRule"/>
</dbReference>
<feature type="domain" description="Small ribosomal subunit protein uS15 N-terminal" evidence="6">
    <location>
        <begin position="1"/>
        <end position="57"/>
    </location>
</feature>
<comment type="subunit">
    <text evidence="4">Part of the 30S ribosomal subunit.</text>
</comment>
<dbReference type="PANTHER" id="PTHR11885:SF6">
    <property type="entry name" value="SMALL RIBOSOMAL SUBUNIT PROTEIN US15"/>
    <property type="match status" value="1"/>
</dbReference>
<dbReference type="GO" id="GO:0003735">
    <property type="term" value="F:structural constituent of ribosome"/>
    <property type="evidence" value="ECO:0007669"/>
    <property type="project" value="InterPro"/>
</dbReference>
<dbReference type="GeneID" id="14211989"/>